<gene>
    <name evidence="1" type="ORF">A3B25_03325</name>
</gene>
<dbReference type="AlphaFoldDB" id="A0A1G2GT59"/>
<sequence>MSIFGYKPLIPPRNSLGYPSSGFAVFARKYLIFHQKLFLRWALVFSDEFGLAEAVVFHEIPLLHYSLNPCTIDTCRLI</sequence>
<reference evidence="1 2" key="1">
    <citation type="journal article" date="2016" name="Nat. Commun.">
        <title>Thousands of microbial genomes shed light on interconnected biogeochemical processes in an aquifer system.</title>
        <authorList>
            <person name="Anantharaman K."/>
            <person name="Brown C.T."/>
            <person name="Hug L.A."/>
            <person name="Sharon I."/>
            <person name="Castelle C.J."/>
            <person name="Probst A.J."/>
            <person name="Thomas B.C."/>
            <person name="Singh A."/>
            <person name="Wilkins M.J."/>
            <person name="Karaoz U."/>
            <person name="Brodie E.L."/>
            <person name="Williams K.H."/>
            <person name="Hubbard S.S."/>
            <person name="Banfield J.F."/>
        </authorList>
    </citation>
    <scope>NUCLEOTIDE SEQUENCE [LARGE SCALE GENOMIC DNA]</scope>
</reference>
<organism evidence="1 2">
    <name type="scientific">Candidatus Ryanbacteria bacterium RIFCSPLOWO2_01_FULL_48_26</name>
    <dbReference type="NCBI Taxonomy" id="1802126"/>
    <lineage>
        <taxon>Bacteria</taxon>
        <taxon>Candidatus Ryaniibacteriota</taxon>
    </lineage>
</organism>
<dbReference type="Proteomes" id="UP000179106">
    <property type="component" value="Unassembled WGS sequence"/>
</dbReference>
<dbReference type="EMBL" id="MHNW01000029">
    <property type="protein sequence ID" value="OGZ53141.1"/>
    <property type="molecule type" value="Genomic_DNA"/>
</dbReference>
<name>A0A1G2GT59_9BACT</name>
<comment type="caution">
    <text evidence="1">The sequence shown here is derived from an EMBL/GenBank/DDBJ whole genome shotgun (WGS) entry which is preliminary data.</text>
</comment>
<accession>A0A1G2GT59</accession>
<evidence type="ECO:0000313" key="2">
    <source>
        <dbReference type="Proteomes" id="UP000179106"/>
    </source>
</evidence>
<protein>
    <submittedName>
        <fullName evidence="1">Uncharacterized protein</fullName>
    </submittedName>
</protein>
<proteinExistence type="predicted"/>
<dbReference type="STRING" id="1802126.A3B25_03325"/>
<evidence type="ECO:0000313" key="1">
    <source>
        <dbReference type="EMBL" id="OGZ53141.1"/>
    </source>
</evidence>